<sequence>MSNIIFGNPDGVKEGTWYPDRASLIGAGLHRNTIAGIDGNGTEGAAAIVISGGYEDDVDYGDEIIYTGHGGNDPSTGKQIAHQCWDDPGNHGLVTSHKKKLPVRVIRGWKHNSIFSPKSGYSFDGLYHVVDYSEKLGKSGFKICQFKLEKLEPNKESLQIKEGTMVQLEASEREPQWYSIGVDAPKAKNISPESKMAQLLLNKKTGDLINFGPGLRILEIKRYLSRD</sequence>
<dbReference type="SUPFAM" id="SSF88697">
    <property type="entry name" value="PUA domain-like"/>
    <property type="match status" value="1"/>
</dbReference>
<dbReference type="Proteomes" id="UP000703674">
    <property type="component" value="Unassembled WGS sequence"/>
</dbReference>
<dbReference type="SMART" id="SM00466">
    <property type="entry name" value="SRA"/>
    <property type="match status" value="1"/>
</dbReference>
<dbReference type="PANTHER" id="PTHR14140">
    <property type="entry name" value="E3 UBIQUITIN-PROTEIN LIGASE UHRF-RELATED"/>
    <property type="match status" value="1"/>
</dbReference>
<accession>A0ABX1D5V3</accession>
<protein>
    <recommendedName>
        <fullName evidence="1">YDG domain-containing protein</fullName>
    </recommendedName>
</protein>
<dbReference type="InterPro" id="IPR045134">
    <property type="entry name" value="UHRF1/2-like"/>
</dbReference>
<dbReference type="Pfam" id="PF02182">
    <property type="entry name" value="SAD_SRA"/>
    <property type="match status" value="1"/>
</dbReference>
<reference evidence="2 3" key="1">
    <citation type="submission" date="2020-03" db="EMBL/GenBank/DDBJ databases">
        <title>Salinimicrobium sp. nov, isolated from SCS.</title>
        <authorList>
            <person name="Cao W.R."/>
        </authorList>
    </citation>
    <scope>NUCLEOTIDE SEQUENCE [LARGE SCALE GENOMIC DNA]</scope>
    <source>
        <strain evidence="3">J15B91</strain>
    </source>
</reference>
<dbReference type="Gene3D" id="2.30.280.10">
    <property type="entry name" value="SRA-YDG"/>
    <property type="match status" value="1"/>
</dbReference>
<name>A0ABX1D5V3_9FLAO</name>
<dbReference type="PANTHER" id="PTHR14140:SF27">
    <property type="entry name" value="OS04G0289800 PROTEIN"/>
    <property type="match status" value="1"/>
</dbReference>
<dbReference type="InterPro" id="IPR015947">
    <property type="entry name" value="PUA-like_sf"/>
</dbReference>
<feature type="domain" description="YDG" evidence="1">
    <location>
        <begin position="7"/>
        <end position="150"/>
    </location>
</feature>
<dbReference type="InterPro" id="IPR003105">
    <property type="entry name" value="SRA_YDG"/>
</dbReference>
<organism evidence="2 3">
    <name type="scientific">Salinimicrobium oceani</name>
    <dbReference type="NCBI Taxonomy" id="2722702"/>
    <lineage>
        <taxon>Bacteria</taxon>
        <taxon>Pseudomonadati</taxon>
        <taxon>Bacteroidota</taxon>
        <taxon>Flavobacteriia</taxon>
        <taxon>Flavobacteriales</taxon>
        <taxon>Flavobacteriaceae</taxon>
        <taxon>Salinimicrobium</taxon>
    </lineage>
</organism>
<proteinExistence type="predicted"/>
<comment type="caution">
    <text evidence="2">The sequence shown here is derived from an EMBL/GenBank/DDBJ whole genome shotgun (WGS) entry which is preliminary data.</text>
</comment>
<dbReference type="PROSITE" id="PS51015">
    <property type="entry name" value="YDG"/>
    <property type="match status" value="1"/>
</dbReference>
<dbReference type="RefSeq" id="WP_168139246.1">
    <property type="nucleotide sequence ID" value="NZ_JAAVJR010000013.1"/>
</dbReference>
<evidence type="ECO:0000313" key="2">
    <source>
        <dbReference type="EMBL" id="NJW54158.1"/>
    </source>
</evidence>
<dbReference type="InterPro" id="IPR036987">
    <property type="entry name" value="SRA-YDG_sf"/>
</dbReference>
<keyword evidence="3" id="KW-1185">Reference proteome</keyword>
<evidence type="ECO:0000313" key="3">
    <source>
        <dbReference type="Proteomes" id="UP000703674"/>
    </source>
</evidence>
<evidence type="ECO:0000259" key="1">
    <source>
        <dbReference type="PROSITE" id="PS51015"/>
    </source>
</evidence>
<gene>
    <name evidence="2" type="ORF">HC175_14665</name>
</gene>
<dbReference type="EMBL" id="JAAVJR010000013">
    <property type="protein sequence ID" value="NJW54158.1"/>
    <property type="molecule type" value="Genomic_DNA"/>
</dbReference>